<evidence type="ECO:0000259" key="6">
    <source>
        <dbReference type="PROSITE" id="PS50932"/>
    </source>
</evidence>
<keyword evidence="1" id="KW-0678">Repressor</keyword>
<dbReference type="GO" id="GO:0003700">
    <property type="term" value="F:DNA-binding transcription factor activity"/>
    <property type="evidence" value="ECO:0007669"/>
    <property type="project" value="TreeGrafter"/>
</dbReference>
<sequence length="388" mass="41162">METIPWKRFHRIRKTRRTRASHPRQSTSTSTRAPTRTHKGVAVEAVTIKDVAALAGVSVGTASRVLSGNPATSADARDRVAAAVAELDYQPNAQARALRSTRSNALGLLVPDVRNPFFADLAHAAEQAALSAGYVTLLGNANERNDQQDRYLDTLISRRVDGVIVAPVGDDLGRLRALIEREVPTVLVDRTVPGLDLPSVTTDSESGIRQAVQHLADLGHTRIGYISGPQATSTGRDRFAAFTRAVAEAGLSQDPELVYFGDYQAASGSAGVHALMQLASPPTALLAADSLMAVGAISILHRLGMRIGTDIALVAFDDIEWFALLNPALSVIAHSVEDMGRIAVDLLLQVIAGETPESVVLPSELIVRASSATPITGTAPATPEQRSQ</sequence>
<dbReference type="SUPFAM" id="SSF47413">
    <property type="entry name" value="lambda repressor-like DNA-binding domains"/>
    <property type="match status" value="1"/>
</dbReference>
<dbReference type="AlphaFoldDB" id="A0A317ZWT9"/>
<dbReference type="SMART" id="SM00354">
    <property type="entry name" value="HTH_LACI"/>
    <property type="match status" value="1"/>
</dbReference>
<feature type="compositionally biased region" description="Low complexity" evidence="5">
    <location>
        <begin position="24"/>
        <end position="34"/>
    </location>
</feature>
<dbReference type="PANTHER" id="PTHR30146:SF148">
    <property type="entry name" value="HTH-TYPE TRANSCRIPTIONAL REPRESSOR PURR-RELATED"/>
    <property type="match status" value="1"/>
</dbReference>
<evidence type="ECO:0000256" key="1">
    <source>
        <dbReference type="ARBA" id="ARBA00022491"/>
    </source>
</evidence>
<dbReference type="Gene3D" id="3.40.50.2300">
    <property type="match status" value="2"/>
</dbReference>
<keyword evidence="8" id="KW-1185">Reference proteome</keyword>
<accession>A0A317ZWT9</accession>
<dbReference type="EMBL" id="QHLY01000005">
    <property type="protein sequence ID" value="PXA71745.1"/>
    <property type="molecule type" value="Genomic_DNA"/>
</dbReference>
<evidence type="ECO:0000256" key="3">
    <source>
        <dbReference type="ARBA" id="ARBA00023125"/>
    </source>
</evidence>
<evidence type="ECO:0000256" key="5">
    <source>
        <dbReference type="SAM" id="MobiDB-lite"/>
    </source>
</evidence>
<dbReference type="InterPro" id="IPR000843">
    <property type="entry name" value="HTH_LacI"/>
</dbReference>
<dbReference type="InterPro" id="IPR010982">
    <property type="entry name" value="Lambda_DNA-bd_dom_sf"/>
</dbReference>
<evidence type="ECO:0000256" key="2">
    <source>
        <dbReference type="ARBA" id="ARBA00023015"/>
    </source>
</evidence>
<name>A0A317ZWT9_9MICO</name>
<dbReference type="SUPFAM" id="SSF53822">
    <property type="entry name" value="Periplasmic binding protein-like I"/>
    <property type="match status" value="1"/>
</dbReference>
<dbReference type="Pfam" id="PF00356">
    <property type="entry name" value="LacI"/>
    <property type="match status" value="1"/>
</dbReference>
<keyword evidence="2" id="KW-0805">Transcription regulation</keyword>
<feature type="domain" description="HTH lacI-type" evidence="6">
    <location>
        <begin position="46"/>
        <end position="100"/>
    </location>
</feature>
<keyword evidence="3" id="KW-0238">DNA-binding</keyword>
<comment type="caution">
    <text evidence="7">The sequence shown here is derived from an EMBL/GenBank/DDBJ whole genome shotgun (WGS) entry which is preliminary data.</text>
</comment>
<dbReference type="GO" id="GO:0000976">
    <property type="term" value="F:transcription cis-regulatory region binding"/>
    <property type="evidence" value="ECO:0007669"/>
    <property type="project" value="TreeGrafter"/>
</dbReference>
<proteinExistence type="predicted"/>
<dbReference type="Pfam" id="PF13377">
    <property type="entry name" value="Peripla_BP_3"/>
    <property type="match status" value="1"/>
</dbReference>
<dbReference type="PROSITE" id="PS00356">
    <property type="entry name" value="HTH_LACI_1"/>
    <property type="match status" value="1"/>
</dbReference>
<reference evidence="7 8" key="1">
    <citation type="submission" date="2018-05" db="EMBL/GenBank/DDBJ databases">
        <title>Genetic diversity of glacier-inhabiting Cryobacterium bacteria in China and description of Cryobacterium mengkeensis sp. nov. and Arthrobacter glacialis sp. nov.</title>
        <authorList>
            <person name="Liu Q."/>
            <person name="Xin Y.-H."/>
        </authorList>
    </citation>
    <scope>NUCLEOTIDE SEQUENCE [LARGE SCALE GENOMIC DNA]</scope>
    <source>
        <strain evidence="7 8">SK-1</strain>
    </source>
</reference>
<dbReference type="OrthoDB" id="37081at2"/>
<evidence type="ECO:0000256" key="4">
    <source>
        <dbReference type="ARBA" id="ARBA00023163"/>
    </source>
</evidence>
<dbReference type="CDD" id="cd06299">
    <property type="entry name" value="PBP1_LacI-like"/>
    <property type="match status" value="1"/>
</dbReference>
<keyword evidence="4" id="KW-0804">Transcription</keyword>
<feature type="compositionally biased region" description="Basic residues" evidence="5">
    <location>
        <begin position="7"/>
        <end position="22"/>
    </location>
</feature>
<evidence type="ECO:0000313" key="8">
    <source>
        <dbReference type="Proteomes" id="UP000246722"/>
    </source>
</evidence>
<evidence type="ECO:0000313" key="7">
    <source>
        <dbReference type="EMBL" id="PXA71745.1"/>
    </source>
</evidence>
<protein>
    <submittedName>
        <fullName evidence="7">LacI family transcriptional regulator</fullName>
    </submittedName>
</protein>
<organism evidence="7 8">
    <name type="scientific">Cryobacterium arcticum</name>
    <dbReference type="NCBI Taxonomy" id="670052"/>
    <lineage>
        <taxon>Bacteria</taxon>
        <taxon>Bacillati</taxon>
        <taxon>Actinomycetota</taxon>
        <taxon>Actinomycetes</taxon>
        <taxon>Micrococcales</taxon>
        <taxon>Microbacteriaceae</taxon>
        <taxon>Cryobacterium</taxon>
    </lineage>
</organism>
<dbReference type="Gene3D" id="1.10.260.40">
    <property type="entry name" value="lambda repressor-like DNA-binding domains"/>
    <property type="match status" value="1"/>
</dbReference>
<dbReference type="InterPro" id="IPR028082">
    <property type="entry name" value="Peripla_BP_I"/>
</dbReference>
<gene>
    <name evidence="7" type="ORF">CTB96_02120</name>
</gene>
<dbReference type="Proteomes" id="UP000246722">
    <property type="component" value="Unassembled WGS sequence"/>
</dbReference>
<dbReference type="CDD" id="cd01392">
    <property type="entry name" value="HTH_LacI"/>
    <property type="match status" value="1"/>
</dbReference>
<feature type="region of interest" description="Disordered" evidence="5">
    <location>
        <begin position="1"/>
        <end position="40"/>
    </location>
</feature>
<dbReference type="InterPro" id="IPR046335">
    <property type="entry name" value="LacI/GalR-like_sensor"/>
</dbReference>
<dbReference type="PROSITE" id="PS50932">
    <property type="entry name" value="HTH_LACI_2"/>
    <property type="match status" value="1"/>
</dbReference>
<dbReference type="PANTHER" id="PTHR30146">
    <property type="entry name" value="LACI-RELATED TRANSCRIPTIONAL REPRESSOR"/>
    <property type="match status" value="1"/>
</dbReference>